<feature type="compositionally biased region" description="Basic and acidic residues" evidence="1">
    <location>
        <begin position="41"/>
        <end position="55"/>
    </location>
</feature>
<dbReference type="AlphaFoldDB" id="A0A0A0K2Z7"/>
<evidence type="ECO:0000313" key="3">
    <source>
        <dbReference type="Proteomes" id="UP000030013"/>
    </source>
</evidence>
<dbReference type="Proteomes" id="UP000030013">
    <property type="component" value="Unassembled WGS sequence"/>
</dbReference>
<accession>A0A0A0K2Z7</accession>
<proteinExistence type="predicted"/>
<feature type="region of interest" description="Disordered" evidence="1">
    <location>
        <begin position="1"/>
        <end position="26"/>
    </location>
</feature>
<sequence length="99" mass="10595">MTYSATADPRSSRRTSRATSAADAVHGALEHRLQLVLGHCPEHRDETGGHERDEDPPGDVAALPAATRVDDEARGRELRPEEGAMEEVHGGGPFRGVTS</sequence>
<comment type="caution">
    <text evidence="2">The sequence shown here is derived from an EMBL/GenBank/DDBJ whole genome shotgun (WGS) entry which is preliminary data.</text>
</comment>
<organism evidence="2 3">
    <name type="scientific">Knoellia aerolata DSM 18566</name>
    <dbReference type="NCBI Taxonomy" id="1385519"/>
    <lineage>
        <taxon>Bacteria</taxon>
        <taxon>Bacillati</taxon>
        <taxon>Actinomycetota</taxon>
        <taxon>Actinomycetes</taxon>
        <taxon>Micrococcales</taxon>
        <taxon>Intrasporangiaceae</taxon>
        <taxon>Knoellia</taxon>
    </lineage>
</organism>
<gene>
    <name evidence="2" type="ORF">N801_13705</name>
</gene>
<evidence type="ECO:0000313" key="2">
    <source>
        <dbReference type="EMBL" id="KGN42692.1"/>
    </source>
</evidence>
<feature type="region of interest" description="Disordered" evidence="1">
    <location>
        <begin position="41"/>
        <end position="99"/>
    </location>
</feature>
<feature type="compositionally biased region" description="Gly residues" evidence="1">
    <location>
        <begin position="90"/>
        <end position="99"/>
    </location>
</feature>
<evidence type="ECO:0000256" key="1">
    <source>
        <dbReference type="SAM" id="MobiDB-lite"/>
    </source>
</evidence>
<name>A0A0A0K2Z7_9MICO</name>
<dbReference type="EMBL" id="AVPL01000003">
    <property type="protein sequence ID" value="KGN42692.1"/>
    <property type="molecule type" value="Genomic_DNA"/>
</dbReference>
<reference evidence="2 3" key="1">
    <citation type="submission" date="2013-08" db="EMBL/GenBank/DDBJ databases">
        <title>The genome sequence of Knoellia aerolata.</title>
        <authorList>
            <person name="Zhu W."/>
            <person name="Wang G."/>
        </authorList>
    </citation>
    <scope>NUCLEOTIDE SEQUENCE [LARGE SCALE GENOMIC DNA]</scope>
    <source>
        <strain evidence="2 3">DSM 18566</strain>
    </source>
</reference>
<protein>
    <submittedName>
        <fullName evidence="2">Uncharacterized protein</fullName>
    </submittedName>
</protein>
<feature type="compositionally biased region" description="Basic and acidic residues" evidence="1">
    <location>
        <begin position="68"/>
        <end position="89"/>
    </location>
</feature>
<keyword evidence="3" id="KW-1185">Reference proteome</keyword>